<keyword evidence="2" id="KW-1185">Reference proteome</keyword>
<sequence length="45" mass="4948">MASQRQPPRRLRRTIIYGVTIKSPSVDPVARHCGTYIDSTCGTGT</sequence>
<organism evidence="1 2">
    <name type="scientific">Citrobacter koseri (strain ATCC BAA-895 / CDC 4225-83 / SGSC4696)</name>
    <dbReference type="NCBI Taxonomy" id="290338"/>
    <lineage>
        <taxon>Bacteria</taxon>
        <taxon>Pseudomonadati</taxon>
        <taxon>Pseudomonadota</taxon>
        <taxon>Gammaproteobacteria</taxon>
        <taxon>Enterobacterales</taxon>
        <taxon>Enterobacteriaceae</taxon>
        <taxon>Citrobacter</taxon>
    </lineage>
</organism>
<dbReference type="Proteomes" id="UP000008148">
    <property type="component" value="Chromosome"/>
</dbReference>
<dbReference type="KEGG" id="cko:CKO_00264"/>
<dbReference type="EMBL" id="CP000822">
    <property type="protein sequence ID" value="ABV11428.1"/>
    <property type="molecule type" value="Genomic_DNA"/>
</dbReference>
<name>A8AD64_CITK8</name>
<dbReference type="HOGENOM" id="CLU_3197797_0_0_6"/>
<dbReference type="AlphaFoldDB" id="A8AD64"/>
<reference evidence="1 2" key="1">
    <citation type="submission" date="2007-08" db="EMBL/GenBank/DDBJ databases">
        <authorList>
            <consortium name="The Citrobacter koseri Genome Sequencing Project"/>
            <person name="McClelland M."/>
            <person name="Sanderson E.K."/>
            <person name="Porwollik S."/>
            <person name="Spieth J."/>
            <person name="Clifton W.S."/>
            <person name="Latreille P."/>
            <person name="Courtney L."/>
            <person name="Wang C."/>
            <person name="Pepin K."/>
            <person name="Bhonagiri V."/>
            <person name="Nash W."/>
            <person name="Johnson M."/>
            <person name="Thiruvilangam P."/>
            <person name="Wilson R."/>
        </authorList>
    </citation>
    <scope>NUCLEOTIDE SEQUENCE [LARGE SCALE GENOMIC DNA]</scope>
    <source>
        <strain evidence="2">ATCC BAA-895 / CDC 4225-83 / SGSC4696</strain>
    </source>
</reference>
<accession>A8AD64</accession>
<evidence type="ECO:0000313" key="1">
    <source>
        <dbReference type="EMBL" id="ABV11428.1"/>
    </source>
</evidence>
<evidence type="ECO:0000313" key="2">
    <source>
        <dbReference type="Proteomes" id="UP000008148"/>
    </source>
</evidence>
<gene>
    <name evidence="1" type="ordered locus">CKO_00264</name>
</gene>
<proteinExistence type="predicted"/>
<protein>
    <submittedName>
        <fullName evidence="1">Uncharacterized protein</fullName>
    </submittedName>
</protein>